<keyword evidence="6" id="KW-0408">Iron</keyword>
<keyword evidence="3" id="KW-0349">Heme</keyword>
<dbReference type="InterPro" id="IPR036396">
    <property type="entry name" value="Cyt_P450_sf"/>
</dbReference>
<dbReference type="Pfam" id="PF00067">
    <property type="entry name" value="p450"/>
    <property type="match status" value="3"/>
</dbReference>
<evidence type="ECO:0000313" key="9">
    <source>
        <dbReference type="EMBL" id="OXA46237.1"/>
    </source>
</evidence>
<keyword evidence="7" id="KW-0503">Monooxygenase</keyword>
<dbReference type="GO" id="GO:0008395">
    <property type="term" value="F:steroid hydroxylase activity"/>
    <property type="evidence" value="ECO:0007669"/>
    <property type="project" value="TreeGrafter"/>
</dbReference>
<dbReference type="PRINTS" id="PR00463">
    <property type="entry name" value="EP450I"/>
</dbReference>
<dbReference type="PANTHER" id="PTHR24300">
    <property type="entry name" value="CYTOCHROME P450 508A4-RELATED"/>
    <property type="match status" value="1"/>
</dbReference>
<dbReference type="GO" id="GO:0006805">
    <property type="term" value="P:xenobiotic metabolic process"/>
    <property type="evidence" value="ECO:0007669"/>
    <property type="project" value="TreeGrafter"/>
</dbReference>
<dbReference type="InterPro" id="IPR017972">
    <property type="entry name" value="Cyt_P450_CS"/>
</dbReference>
<comment type="similarity">
    <text evidence="2">Belongs to the cytochrome P450 family.</text>
</comment>
<sequence>MITIPFIFIVALVGAVGYYVLCGRRKNKNSFELKGKFPPGPRGLPFLGNILQLSRTNPFLFPPKWAEQYGDIYSISMAGTKVYVISDFKILKDMFSQEPAFAGRFKLGGDSLITDLYTNGQLHGIINSEGKRWEELRRFTIRQLREFGFGKSTMEALIMDELKELLDWMKSTEGQVISDIKDKMTVAMVNSLWMIISGHRYKHDDPKILALSEQLAEVLELAAKGGGIVLFWPWLEKLGYKGFTAFRNYTDRMRNLLTQTVQEHKETCVTDFSRDFIDVFLKEINTCEDPSSAFFKDVGATSKIRTLMIAPTWRLSHVVHERPKFEGCFVALRQSPAKALTETFIPFPWQELNMHRVPKKSTRPSTEYSVIFLPSTRFCSFAEHRANLGNRVPSKARPPKILGRARKNTRPSPSSENTAKTCRVLGSAEYSVAPSTRCMSNHDDHDNPTIRNQRGRNVYVISDYNMVKDIFSQEPAFAGCFNIGGDMLITDLYSTGQPHGIINSEGRPWEELRRFTIRQLRDFGFGKSTMEALIMDELKELLDWMKSTEGQVISDIKVKMSVAVVNSLWMIMSGHRYKHDDPKILALSKQLTEVLEQAAGDGGIVLFWPWLEKLGFKGFTGFRNNVEKLKKLLTETLLVHKETYSRAEPDQADFIDVCLKEISSCVDRESAFFKDFFEKIFEISGERQLLAVVKDLFEAGTETTATTSSWIFLYMATFPDVQKKLQREIDNVVGTSRLCSLSDRASLPYVEAFLAETLRFSCIFRGDLDIAPCMTWSTRVTPFQKIRPSWRRTISKFGRQTFKKHEALIPFSIGRRQCVGETLARDTLFLFTTNMFQRFQVKFDPNDAAANPGFESKVGFIMTPKPYKIILTDRLS</sequence>
<name>A0A226DNK9_FOLCA</name>
<dbReference type="Gene3D" id="1.10.630.10">
    <property type="entry name" value="Cytochrome P450"/>
    <property type="match status" value="3"/>
</dbReference>
<dbReference type="OrthoDB" id="1055148at2759"/>
<dbReference type="GO" id="GO:0020037">
    <property type="term" value="F:heme binding"/>
    <property type="evidence" value="ECO:0007669"/>
    <property type="project" value="InterPro"/>
</dbReference>
<dbReference type="AlphaFoldDB" id="A0A226DNK9"/>
<dbReference type="GO" id="GO:0016712">
    <property type="term" value="F:oxidoreductase activity, acting on paired donors, with incorporation or reduction of molecular oxygen, reduced flavin or flavoprotein as one donor, and incorporation of one atom of oxygen"/>
    <property type="evidence" value="ECO:0007669"/>
    <property type="project" value="TreeGrafter"/>
</dbReference>
<evidence type="ECO:0000256" key="3">
    <source>
        <dbReference type="ARBA" id="ARBA00022617"/>
    </source>
</evidence>
<evidence type="ECO:0000256" key="4">
    <source>
        <dbReference type="ARBA" id="ARBA00022723"/>
    </source>
</evidence>
<dbReference type="InterPro" id="IPR001128">
    <property type="entry name" value="Cyt_P450"/>
</dbReference>
<dbReference type="GO" id="GO:0005737">
    <property type="term" value="C:cytoplasm"/>
    <property type="evidence" value="ECO:0007669"/>
    <property type="project" value="TreeGrafter"/>
</dbReference>
<keyword evidence="10" id="KW-1185">Reference proteome</keyword>
<dbReference type="PRINTS" id="PR00385">
    <property type="entry name" value="P450"/>
</dbReference>
<dbReference type="Proteomes" id="UP000198287">
    <property type="component" value="Unassembled WGS sequence"/>
</dbReference>
<evidence type="ECO:0000313" key="10">
    <source>
        <dbReference type="Proteomes" id="UP000198287"/>
    </source>
</evidence>
<dbReference type="OMA" id="VHALYEM"/>
<feature type="region of interest" description="Disordered" evidence="8">
    <location>
        <begin position="390"/>
        <end position="420"/>
    </location>
</feature>
<keyword evidence="4" id="KW-0479">Metal-binding</keyword>
<reference evidence="9 10" key="1">
    <citation type="submission" date="2015-12" db="EMBL/GenBank/DDBJ databases">
        <title>The genome of Folsomia candida.</title>
        <authorList>
            <person name="Faddeeva A."/>
            <person name="Derks M.F."/>
            <person name="Anvar Y."/>
            <person name="Smit S."/>
            <person name="Van Straalen N."/>
            <person name="Roelofs D."/>
        </authorList>
    </citation>
    <scope>NUCLEOTIDE SEQUENCE [LARGE SCALE GENOMIC DNA]</scope>
    <source>
        <strain evidence="9 10">VU population</strain>
        <tissue evidence="9">Whole body</tissue>
    </source>
</reference>
<evidence type="ECO:0000256" key="6">
    <source>
        <dbReference type="ARBA" id="ARBA00023004"/>
    </source>
</evidence>
<evidence type="ECO:0000256" key="8">
    <source>
        <dbReference type="SAM" id="MobiDB-lite"/>
    </source>
</evidence>
<dbReference type="PROSITE" id="PS00086">
    <property type="entry name" value="CYTOCHROME_P450"/>
    <property type="match status" value="1"/>
</dbReference>
<accession>A0A226DNK9</accession>
<dbReference type="InterPro" id="IPR002401">
    <property type="entry name" value="Cyt_P450_E_grp-I"/>
</dbReference>
<dbReference type="EMBL" id="LNIX01000016">
    <property type="protein sequence ID" value="OXA46237.1"/>
    <property type="molecule type" value="Genomic_DNA"/>
</dbReference>
<evidence type="ECO:0000256" key="1">
    <source>
        <dbReference type="ARBA" id="ARBA00001971"/>
    </source>
</evidence>
<keyword evidence="5" id="KW-0560">Oxidoreductase</keyword>
<feature type="compositionally biased region" description="Polar residues" evidence="8">
    <location>
        <begin position="410"/>
        <end position="420"/>
    </location>
</feature>
<comment type="cofactor">
    <cofactor evidence="1">
        <name>heme</name>
        <dbReference type="ChEBI" id="CHEBI:30413"/>
    </cofactor>
</comment>
<dbReference type="GO" id="GO:0006082">
    <property type="term" value="P:organic acid metabolic process"/>
    <property type="evidence" value="ECO:0007669"/>
    <property type="project" value="TreeGrafter"/>
</dbReference>
<evidence type="ECO:0000256" key="2">
    <source>
        <dbReference type="ARBA" id="ARBA00010617"/>
    </source>
</evidence>
<protein>
    <submittedName>
        <fullName evidence="9">Methyl farnesoate epoxidase</fullName>
    </submittedName>
</protein>
<comment type="caution">
    <text evidence="9">The sequence shown here is derived from an EMBL/GenBank/DDBJ whole genome shotgun (WGS) entry which is preliminary data.</text>
</comment>
<proteinExistence type="inferred from homology"/>
<evidence type="ECO:0000256" key="7">
    <source>
        <dbReference type="ARBA" id="ARBA00023033"/>
    </source>
</evidence>
<gene>
    <name evidence="9" type="ORF">Fcan01_18922</name>
</gene>
<evidence type="ECO:0000256" key="5">
    <source>
        <dbReference type="ARBA" id="ARBA00023002"/>
    </source>
</evidence>
<dbReference type="InterPro" id="IPR050182">
    <property type="entry name" value="Cytochrome_P450_fam2"/>
</dbReference>
<organism evidence="9 10">
    <name type="scientific">Folsomia candida</name>
    <name type="common">Springtail</name>
    <dbReference type="NCBI Taxonomy" id="158441"/>
    <lineage>
        <taxon>Eukaryota</taxon>
        <taxon>Metazoa</taxon>
        <taxon>Ecdysozoa</taxon>
        <taxon>Arthropoda</taxon>
        <taxon>Hexapoda</taxon>
        <taxon>Collembola</taxon>
        <taxon>Entomobryomorpha</taxon>
        <taxon>Isotomoidea</taxon>
        <taxon>Isotomidae</taxon>
        <taxon>Proisotominae</taxon>
        <taxon>Folsomia</taxon>
    </lineage>
</organism>
<dbReference type="SUPFAM" id="SSF48264">
    <property type="entry name" value="Cytochrome P450"/>
    <property type="match status" value="2"/>
</dbReference>
<dbReference type="GO" id="GO:0005506">
    <property type="term" value="F:iron ion binding"/>
    <property type="evidence" value="ECO:0007669"/>
    <property type="project" value="InterPro"/>
</dbReference>
<dbReference type="PANTHER" id="PTHR24300:SF376">
    <property type="entry name" value="CYTOCHROME P450 15A1"/>
    <property type="match status" value="1"/>
</dbReference>